<proteinExistence type="predicted"/>
<evidence type="ECO:0000313" key="2">
    <source>
        <dbReference type="Proteomes" id="UP000233551"/>
    </source>
</evidence>
<evidence type="ECO:0000313" key="1">
    <source>
        <dbReference type="EMBL" id="PKI53497.1"/>
    </source>
</evidence>
<reference evidence="1 2" key="1">
    <citation type="submission" date="2017-11" db="EMBL/GenBank/DDBJ databases">
        <title>De-novo sequencing of pomegranate (Punica granatum L.) genome.</title>
        <authorList>
            <person name="Akparov Z."/>
            <person name="Amiraslanov A."/>
            <person name="Hajiyeva S."/>
            <person name="Abbasov M."/>
            <person name="Kaur K."/>
            <person name="Hamwieh A."/>
            <person name="Solovyev V."/>
            <person name="Salamov A."/>
            <person name="Braich B."/>
            <person name="Kosarev P."/>
            <person name="Mahmoud A."/>
            <person name="Hajiyev E."/>
            <person name="Babayeva S."/>
            <person name="Izzatullayeva V."/>
            <person name="Mammadov A."/>
            <person name="Mammadov A."/>
            <person name="Sharifova S."/>
            <person name="Ojaghi J."/>
            <person name="Eynullazada K."/>
            <person name="Bayramov B."/>
            <person name="Abdulazimova A."/>
            <person name="Shahmuradov I."/>
        </authorList>
    </citation>
    <scope>NUCLEOTIDE SEQUENCE [LARGE SCALE GENOMIC DNA]</scope>
    <source>
        <strain evidence="2">cv. AG2017</strain>
        <tissue evidence="1">Leaf</tissue>
    </source>
</reference>
<comment type="caution">
    <text evidence="1">The sequence shown here is derived from an EMBL/GenBank/DDBJ whole genome shotgun (WGS) entry which is preliminary data.</text>
</comment>
<name>A0A2I0JB69_PUNGR</name>
<organism evidence="1 2">
    <name type="scientific">Punica granatum</name>
    <name type="common">Pomegranate</name>
    <dbReference type="NCBI Taxonomy" id="22663"/>
    <lineage>
        <taxon>Eukaryota</taxon>
        <taxon>Viridiplantae</taxon>
        <taxon>Streptophyta</taxon>
        <taxon>Embryophyta</taxon>
        <taxon>Tracheophyta</taxon>
        <taxon>Spermatophyta</taxon>
        <taxon>Magnoliopsida</taxon>
        <taxon>eudicotyledons</taxon>
        <taxon>Gunneridae</taxon>
        <taxon>Pentapetalae</taxon>
        <taxon>rosids</taxon>
        <taxon>malvids</taxon>
        <taxon>Myrtales</taxon>
        <taxon>Lythraceae</taxon>
        <taxon>Punica</taxon>
    </lineage>
</organism>
<accession>A0A2I0JB69</accession>
<dbReference type="Proteomes" id="UP000233551">
    <property type="component" value="Unassembled WGS sequence"/>
</dbReference>
<sequence length="93" mass="10647">MWYRHERVHNLFYRHERHHPIFEAVALSLRIYGRSLVILGAPVSSLELNSATSLSSASLSLDFLSLLLYATIEDFAATCDLLSPPLHFQQKYT</sequence>
<keyword evidence="2" id="KW-1185">Reference proteome</keyword>
<dbReference type="EMBL" id="PGOL01001856">
    <property type="protein sequence ID" value="PKI53497.1"/>
    <property type="molecule type" value="Genomic_DNA"/>
</dbReference>
<protein>
    <submittedName>
        <fullName evidence="1">Uncharacterized protein</fullName>
    </submittedName>
</protein>
<gene>
    <name evidence="1" type="ORF">CRG98_026103</name>
</gene>
<dbReference type="AlphaFoldDB" id="A0A2I0JB69"/>